<name>A0A939GZC2_9BURK</name>
<feature type="transmembrane region" description="Helical" evidence="6">
    <location>
        <begin position="6"/>
        <end position="21"/>
    </location>
</feature>
<feature type="domain" description="Type IV secretion system coupling protein TraD DNA-binding" evidence="7">
    <location>
        <begin position="126"/>
        <end position="519"/>
    </location>
</feature>
<reference evidence="8" key="1">
    <citation type="submission" date="2021-03" db="EMBL/GenBank/DDBJ databases">
        <title>Comamonas denitrificans.</title>
        <authorList>
            <person name="Finster K."/>
        </authorList>
    </citation>
    <scope>NUCLEOTIDE SEQUENCE</scope>
    <source>
        <strain evidence="8">MM2021_4</strain>
    </source>
</reference>
<dbReference type="Gene3D" id="1.10.8.80">
    <property type="entry name" value="Magnesium chelatase subunit I, C-Terminal domain"/>
    <property type="match status" value="1"/>
</dbReference>
<dbReference type="Gene3D" id="3.40.50.300">
    <property type="entry name" value="P-loop containing nucleotide triphosphate hydrolases"/>
    <property type="match status" value="1"/>
</dbReference>
<keyword evidence="8" id="KW-0238">DNA-binding</keyword>
<dbReference type="PANTHER" id="PTHR37937">
    <property type="entry name" value="CONJUGATIVE TRANSFER: DNA TRANSPORT"/>
    <property type="match status" value="1"/>
</dbReference>
<protein>
    <submittedName>
        <fullName evidence="8">Type IV secretion system DNA-binding domain-containing protein</fullName>
    </submittedName>
</protein>
<feature type="transmembrane region" description="Helical" evidence="6">
    <location>
        <begin position="54"/>
        <end position="77"/>
    </location>
</feature>
<dbReference type="EMBL" id="JAFNME010000010">
    <property type="protein sequence ID" value="MBO1249434.1"/>
    <property type="molecule type" value="Genomic_DNA"/>
</dbReference>
<evidence type="ECO:0000256" key="3">
    <source>
        <dbReference type="ARBA" id="ARBA00022692"/>
    </source>
</evidence>
<evidence type="ECO:0000259" key="7">
    <source>
        <dbReference type="Pfam" id="PF10412"/>
    </source>
</evidence>
<dbReference type="Proteomes" id="UP000664731">
    <property type="component" value="Unassembled WGS sequence"/>
</dbReference>
<dbReference type="CDD" id="cd01127">
    <property type="entry name" value="TrwB_TraG_TraD_VirD4"/>
    <property type="match status" value="1"/>
</dbReference>
<evidence type="ECO:0000256" key="2">
    <source>
        <dbReference type="ARBA" id="ARBA00022475"/>
    </source>
</evidence>
<evidence type="ECO:0000256" key="4">
    <source>
        <dbReference type="ARBA" id="ARBA00022989"/>
    </source>
</evidence>
<dbReference type="Pfam" id="PF10412">
    <property type="entry name" value="TrwB_AAD_bind"/>
    <property type="match status" value="1"/>
</dbReference>
<comment type="subcellular location">
    <subcellularLocation>
        <location evidence="1">Cell membrane</location>
        <topology evidence="1">Multi-pass membrane protein</topology>
    </subcellularLocation>
</comment>
<keyword evidence="3 6" id="KW-0812">Transmembrane</keyword>
<keyword evidence="2" id="KW-1003">Cell membrane</keyword>
<keyword evidence="4 6" id="KW-1133">Transmembrane helix</keyword>
<keyword evidence="9" id="KW-1185">Reference proteome</keyword>
<evidence type="ECO:0000256" key="6">
    <source>
        <dbReference type="SAM" id="Phobius"/>
    </source>
</evidence>
<proteinExistence type="predicted"/>
<dbReference type="InterPro" id="IPR019476">
    <property type="entry name" value="T4SS_TraD_DNA-bd"/>
</dbReference>
<dbReference type="InterPro" id="IPR051539">
    <property type="entry name" value="T4SS-coupling_protein"/>
</dbReference>
<comment type="caution">
    <text evidence="8">The sequence shown here is derived from an EMBL/GenBank/DDBJ whole genome shotgun (WGS) entry which is preliminary data.</text>
</comment>
<dbReference type="SUPFAM" id="SSF52540">
    <property type="entry name" value="P-loop containing nucleoside triphosphate hydrolases"/>
    <property type="match status" value="1"/>
</dbReference>
<feature type="transmembrane region" description="Helical" evidence="6">
    <location>
        <begin position="28"/>
        <end position="48"/>
    </location>
</feature>
<evidence type="ECO:0000256" key="5">
    <source>
        <dbReference type="ARBA" id="ARBA00023136"/>
    </source>
</evidence>
<organism evidence="8 9">
    <name type="scientific">Comamonas denitrificans</name>
    <dbReference type="NCBI Taxonomy" id="117506"/>
    <lineage>
        <taxon>Bacteria</taxon>
        <taxon>Pseudomonadati</taxon>
        <taxon>Pseudomonadota</taxon>
        <taxon>Betaproteobacteria</taxon>
        <taxon>Burkholderiales</taxon>
        <taxon>Comamonadaceae</taxon>
        <taxon>Comamonas</taxon>
    </lineage>
</organism>
<dbReference type="RefSeq" id="WP_207574957.1">
    <property type="nucleotide sequence ID" value="NZ_JAFNME010000010.1"/>
</dbReference>
<dbReference type="PANTHER" id="PTHR37937:SF1">
    <property type="entry name" value="CONJUGATIVE TRANSFER: DNA TRANSPORT"/>
    <property type="match status" value="1"/>
</dbReference>
<dbReference type="GO" id="GO:0005886">
    <property type="term" value="C:plasma membrane"/>
    <property type="evidence" value="ECO:0007669"/>
    <property type="project" value="UniProtKB-SubCell"/>
</dbReference>
<sequence length="571" mass="62791">MINFFLFAISAIICAGAWFISRGRFGRFGVYLGRFFIAGALVGASSAFTGKEEFVINTFIGNSLLGFIFINIGTIIYHRFSTILEGVFSFFSNGESENDNGHLRGARLVTGKQLQKILKKEEGDLTIGSQKIPERLEALHFLIAGSTGVGKSVAICEVLDGIAARGDRVFLSDAGGNFLKAYYNEERHDLILNPLDSRAINWSPLAEIKSVWDVDQIAKSIIPDAEGSSAEWNGYAQTIVSAILKHCWQNNLTNADIFKLATVADIKELREIFAGTPAQPFAEEGNERMFGSVRAIVGRYISPFQYLEAAAGVENGFSLKDIVSSDKAKGWLFFNFRDDQLETLKPIIAAMADIISKTILSMEESKTRKFWMIIDEFASLGRIGSILDFLTKARKNGGRAILGLQTVSQLEIPYTRAEAHTILANCSSQVVFRVPDPETSDVMSRLLGEAQISRIVASGGESENKSFQQVFGSKSKNENWQQQITNDRIVLPGELQNLETLHGFLNFAGSIPAAPILLEPVNRPQTATTFEQATREAIKIKPAIQVMAETKQAEVNNISDSDLPPGMEGDF</sequence>
<dbReference type="GO" id="GO:0003677">
    <property type="term" value="F:DNA binding"/>
    <property type="evidence" value="ECO:0007669"/>
    <property type="project" value="UniProtKB-KW"/>
</dbReference>
<keyword evidence="5 6" id="KW-0472">Membrane</keyword>
<gene>
    <name evidence="8" type="ORF">J1777_06225</name>
</gene>
<evidence type="ECO:0000313" key="9">
    <source>
        <dbReference type="Proteomes" id="UP000664731"/>
    </source>
</evidence>
<dbReference type="InterPro" id="IPR027417">
    <property type="entry name" value="P-loop_NTPase"/>
</dbReference>
<evidence type="ECO:0000313" key="8">
    <source>
        <dbReference type="EMBL" id="MBO1249434.1"/>
    </source>
</evidence>
<dbReference type="AlphaFoldDB" id="A0A939GZC2"/>
<accession>A0A939GZC2</accession>
<evidence type="ECO:0000256" key="1">
    <source>
        <dbReference type="ARBA" id="ARBA00004651"/>
    </source>
</evidence>